<name>A0ABV4X3U9_9CYAN</name>
<dbReference type="EMBL" id="JBHFNQ010000090">
    <property type="protein sequence ID" value="MFB2877460.1"/>
    <property type="molecule type" value="Genomic_DNA"/>
</dbReference>
<reference evidence="1 2" key="1">
    <citation type="submission" date="2024-09" db="EMBL/GenBank/DDBJ databases">
        <title>Floridaenema gen nov. (Aerosakkonemataceae, Aerosakkonematales ord. nov., Cyanobacteria) from benthic tropical and subtropical fresh waters, with the description of four new species.</title>
        <authorList>
            <person name="Moretto J.A."/>
            <person name="Berthold D.E."/>
            <person name="Lefler F.W."/>
            <person name="Huang I.-S."/>
            <person name="Laughinghouse H. IV."/>
        </authorList>
    </citation>
    <scope>NUCLEOTIDE SEQUENCE [LARGE SCALE GENOMIC DNA]</scope>
    <source>
        <strain evidence="1 2">BLCC-F46</strain>
    </source>
</reference>
<protein>
    <recommendedName>
        <fullName evidence="3">Restriction endonuclease subunit S</fullName>
    </recommendedName>
</protein>
<gene>
    <name evidence="1" type="ORF">ACE1CC_11305</name>
</gene>
<dbReference type="RefSeq" id="WP_413270559.1">
    <property type="nucleotide sequence ID" value="NZ_JBHFNQ010000090.1"/>
</dbReference>
<evidence type="ECO:0000313" key="2">
    <source>
        <dbReference type="Proteomes" id="UP001576774"/>
    </source>
</evidence>
<evidence type="ECO:0008006" key="3">
    <source>
        <dbReference type="Google" id="ProtNLM"/>
    </source>
</evidence>
<proteinExistence type="predicted"/>
<organism evidence="1 2">
    <name type="scientific">Floridaenema aerugineum BLCC-F46</name>
    <dbReference type="NCBI Taxonomy" id="3153654"/>
    <lineage>
        <taxon>Bacteria</taxon>
        <taxon>Bacillati</taxon>
        <taxon>Cyanobacteriota</taxon>
        <taxon>Cyanophyceae</taxon>
        <taxon>Oscillatoriophycideae</taxon>
        <taxon>Aerosakkonematales</taxon>
        <taxon>Aerosakkonemataceae</taxon>
        <taxon>Floridanema</taxon>
        <taxon>Floridanema aerugineum</taxon>
    </lineage>
</organism>
<comment type="caution">
    <text evidence="1">The sequence shown here is derived from an EMBL/GenBank/DDBJ whole genome shotgun (WGS) entry which is preliminary data.</text>
</comment>
<dbReference type="Proteomes" id="UP001576774">
    <property type="component" value="Unassembled WGS sequence"/>
</dbReference>
<keyword evidence="2" id="KW-1185">Reference proteome</keyword>
<accession>A0ABV4X3U9</accession>
<sequence>MPIPSEIQALIDRLNRELDETEGDVIAGLNLVRQRLSLFPENEILMQFFAALSNTLFFVEINRSRISNLVEQISPNDVPAEVVQDAGEDLGLILGRVLEAKMNANQLKTRLED</sequence>
<evidence type="ECO:0000313" key="1">
    <source>
        <dbReference type="EMBL" id="MFB2877460.1"/>
    </source>
</evidence>